<dbReference type="Pfam" id="PF02530">
    <property type="entry name" value="Porin_2"/>
    <property type="match status" value="1"/>
</dbReference>
<dbReference type="EMBL" id="PZZZ01000001">
    <property type="protein sequence ID" value="PTM98710.1"/>
    <property type="molecule type" value="Genomic_DNA"/>
</dbReference>
<proteinExistence type="inferred from homology"/>
<evidence type="ECO:0000313" key="13">
    <source>
        <dbReference type="Proteomes" id="UP000241247"/>
    </source>
</evidence>
<gene>
    <name evidence="12" type="ORF">C7449_101376</name>
</gene>
<feature type="chain" id="PRO_5015368705" description="Porin" evidence="10">
    <location>
        <begin position="26"/>
        <end position="356"/>
    </location>
</feature>
<dbReference type="RefSeq" id="WP_108001062.1">
    <property type="nucleotide sequence ID" value="NZ_JBHEEX010000006.1"/>
</dbReference>
<feature type="signal peptide" evidence="10">
    <location>
        <begin position="1"/>
        <end position="25"/>
    </location>
</feature>
<evidence type="ECO:0000256" key="5">
    <source>
        <dbReference type="ARBA" id="ARBA00022729"/>
    </source>
</evidence>
<dbReference type="InterPro" id="IPR003684">
    <property type="entry name" value="Porin_alphabac"/>
</dbReference>
<evidence type="ECO:0000256" key="6">
    <source>
        <dbReference type="ARBA" id="ARBA00023065"/>
    </source>
</evidence>
<dbReference type="AlphaFoldDB" id="A0A2T5BIB1"/>
<keyword evidence="7 10" id="KW-0626">Porin</keyword>
<dbReference type="GO" id="GO:0006811">
    <property type="term" value="P:monoatomic ion transport"/>
    <property type="evidence" value="ECO:0007669"/>
    <property type="project" value="UniProtKB-KW"/>
</dbReference>
<comment type="domain">
    <text evidence="10">Consists of 16-stranded beta-barrel sheets, with large surface-exposed loops, that form a transmembrane pore at the center of each barrel. The pore is partially ocluded by a peptide loop that folds into the pore lumen.</text>
</comment>
<comment type="function">
    <text evidence="10">Forms passive diffusion pores that allow small molecular weight hydrophilic materials across the outer membrane.</text>
</comment>
<evidence type="ECO:0000256" key="11">
    <source>
        <dbReference type="SAM" id="MobiDB-lite"/>
    </source>
</evidence>
<dbReference type="GO" id="GO:0046930">
    <property type="term" value="C:pore complex"/>
    <property type="evidence" value="ECO:0007669"/>
    <property type="project" value="UniProtKB-KW"/>
</dbReference>
<keyword evidence="5 10" id="KW-0732">Signal</keyword>
<name>A0A2T5BIB1_MYCDI</name>
<dbReference type="Proteomes" id="UP000241247">
    <property type="component" value="Unassembled WGS sequence"/>
</dbReference>
<evidence type="ECO:0000256" key="9">
    <source>
        <dbReference type="ARBA" id="ARBA00023237"/>
    </source>
</evidence>
<comment type="similarity">
    <text evidence="1 10">Belongs to the alphaproteobacteria porin family.</text>
</comment>
<keyword evidence="6 10" id="KW-0406">Ion transport</keyword>
<dbReference type="SUPFAM" id="SSF56935">
    <property type="entry name" value="Porins"/>
    <property type="match status" value="1"/>
</dbReference>
<protein>
    <recommendedName>
        <fullName evidence="10">Porin</fullName>
    </recommendedName>
</protein>
<comment type="subcellular location">
    <subcellularLocation>
        <location evidence="10">Cell outer membrane</location>
        <topology evidence="10">Multi-pass membrane protein</topology>
    </subcellularLocation>
</comment>
<evidence type="ECO:0000256" key="2">
    <source>
        <dbReference type="ARBA" id="ARBA00022448"/>
    </source>
</evidence>
<keyword evidence="3 10" id="KW-1134">Transmembrane beta strand</keyword>
<evidence type="ECO:0000256" key="1">
    <source>
        <dbReference type="ARBA" id="ARBA00009521"/>
    </source>
</evidence>
<reference evidence="12 13" key="1">
    <citation type="submission" date="2018-04" db="EMBL/GenBank/DDBJ databases">
        <title>Genomic Encyclopedia of Type Strains, Phase IV (KMG-IV): sequencing the most valuable type-strain genomes for metagenomic binning, comparative biology and taxonomic classification.</title>
        <authorList>
            <person name="Goeker M."/>
        </authorList>
    </citation>
    <scope>NUCLEOTIDE SEQUENCE [LARGE SCALE GENOMIC DNA]</scope>
    <source>
        <strain evidence="12 13">DSM 7138</strain>
    </source>
</reference>
<feature type="region of interest" description="Disordered" evidence="11">
    <location>
        <begin position="70"/>
        <end position="89"/>
    </location>
</feature>
<evidence type="ECO:0000256" key="7">
    <source>
        <dbReference type="ARBA" id="ARBA00023114"/>
    </source>
</evidence>
<keyword evidence="8 10" id="KW-0472">Membrane</keyword>
<keyword evidence="13" id="KW-1185">Reference proteome</keyword>
<keyword evidence="4 10" id="KW-0812">Transmembrane</keyword>
<dbReference type="OrthoDB" id="7801681at2"/>
<evidence type="ECO:0000256" key="8">
    <source>
        <dbReference type="ARBA" id="ARBA00023136"/>
    </source>
</evidence>
<evidence type="ECO:0000256" key="4">
    <source>
        <dbReference type="ARBA" id="ARBA00022692"/>
    </source>
</evidence>
<sequence>MRPVHFLLAATALAATALAASSASAAEAIVSAAPEPQYVRVCDAFGSGYFYIPGTETCLKTGGYLRVEASAGDPNGQDTSPGGGGDSWSTRSRLALRVGTATDTEFGALTTFAEARLQNDDNGPTEIDLEDGFVELGGLRIGYSDTLYAQFTGYAGNTINDYYDVDYGDFARTQIRYTYDTGRGLSFAAAAEDGTDDNTPFVLPDENRAADGYMPDLVAAVGYDGGSFRVRAVGGYDESVKAGALKLRVDGSLGPVELFAMGGWNTDGDQPNNYARWSGDWALWVGGSIRMTEKATMNASANFDDGGDTEAALNLTYTIVPGFTVTPELNYRNRMDEKAGSEAEDWGGVIRLQRNF</sequence>
<keyword evidence="2 10" id="KW-0813">Transport</keyword>
<organism evidence="12 13">
    <name type="scientific">Mycoplana dimorpha</name>
    <dbReference type="NCBI Taxonomy" id="28320"/>
    <lineage>
        <taxon>Bacteria</taxon>
        <taxon>Pseudomonadati</taxon>
        <taxon>Pseudomonadota</taxon>
        <taxon>Alphaproteobacteria</taxon>
        <taxon>Hyphomicrobiales</taxon>
        <taxon>Rhizobiaceae</taxon>
        <taxon>Mycoplana</taxon>
    </lineage>
</organism>
<comment type="caution">
    <text evidence="12">The sequence shown here is derived from an EMBL/GenBank/DDBJ whole genome shotgun (WGS) entry which is preliminary data.</text>
</comment>
<keyword evidence="9 10" id="KW-0998">Cell outer membrane</keyword>
<dbReference type="GO" id="GO:0009279">
    <property type="term" value="C:cell outer membrane"/>
    <property type="evidence" value="ECO:0007669"/>
    <property type="project" value="UniProtKB-SubCell"/>
</dbReference>
<dbReference type="GO" id="GO:0015288">
    <property type="term" value="F:porin activity"/>
    <property type="evidence" value="ECO:0007669"/>
    <property type="project" value="UniProtKB-KW"/>
</dbReference>
<evidence type="ECO:0000256" key="3">
    <source>
        <dbReference type="ARBA" id="ARBA00022452"/>
    </source>
</evidence>
<evidence type="ECO:0000256" key="10">
    <source>
        <dbReference type="RuleBase" id="RU364005"/>
    </source>
</evidence>
<evidence type="ECO:0000313" key="12">
    <source>
        <dbReference type="EMBL" id="PTM98710.1"/>
    </source>
</evidence>
<accession>A0A2T5BIB1</accession>